<gene>
    <name evidence="2" type="ORF">Bhyg_09816</name>
</gene>
<evidence type="ECO:0000313" key="2">
    <source>
        <dbReference type="EMBL" id="KAJ6637090.1"/>
    </source>
</evidence>
<protein>
    <submittedName>
        <fullName evidence="2">Uncharacterized protein</fullName>
    </submittedName>
</protein>
<keyword evidence="3" id="KW-1185">Reference proteome</keyword>
<feature type="signal peptide" evidence="1">
    <location>
        <begin position="1"/>
        <end position="22"/>
    </location>
</feature>
<dbReference type="AlphaFoldDB" id="A0A9Q0MS98"/>
<reference evidence="2" key="1">
    <citation type="submission" date="2022-07" db="EMBL/GenBank/DDBJ databases">
        <authorList>
            <person name="Trinca V."/>
            <person name="Uliana J.V.C."/>
            <person name="Torres T.T."/>
            <person name="Ward R.J."/>
            <person name="Monesi N."/>
        </authorList>
    </citation>
    <scope>NUCLEOTIDE SEQUENCE</scope>
    <source>
        <strain evidence="2">HSMRA1968</strain>
        <tissue evidence="2">Whole embryos</tissue>
    </source>
</reference>
<evidence type="ECO:0000313" key="3">
    <source>
        <dbReference type="Proteomes" id="UP001151699"/>
    </source>
</evidence>
<sequence>MEAAFWVTLIFILSYFVAVSKGDAMSNEGTWYVPLKN</sequence>
<comment type="caution">
    <text evidence="2">The sequence shown here is derived from an EMBL/GenBank/DDBJ whole genome shotgun (WGS) entry which is preliminary data.</text>
</comment>
<organism evidence="2 3">
    <name type="scientific">Pseudolycoriella hygida</name>
    <dbReference type="NCBI Taxonomy" id="35572"/>
    <lineage>
        <taxon>Eukaryota</taxon>
        <taxon>Metazoa</taxon>
        <taxon>Ecdysozoa</taxon>
        <taxon>Arthropoda</taxon>
        <taxon>Hexapoda</taxon>
        <taxon>Insecta</taxon>
        <taxon>Pterygota</taxon>
        <taxon>Neoptera</taxon>
        <taxon>Endopterygota</taxon>
        <taxon>Diptera</taxon>
        <taxon>Nematocera</taxon>
        <taxon>Sciaroidea</taxon>
        <taxon>Sciaridae</taxon>
        <taxon>Pseudolycoriella</taxon>
    </lineage>
</organism>
<name>A0A9Q0MS98_9DIPT</name>
<evidence type="ECO:0000256" key="1">
    <source>
        <dbReference type="SAM" id="SignalP"/>
    </source>
</evidence>
<dbReference type="EMBL" id="WJQU01000003">
    <property type="protein sequence ID" value="KAJ6637090.1"/>
    <property type="molecule type" value="Genomic_DNA"/>
</dbReference>
<proteinExistence type="predicted"/>
<feature type="chain" id="PRO_5040489042" evidence="1">
    <location>
        <begin position="23"/>
        <end position="37"/>
    </location>
</feature>
<accession>A0A9Q0MS98</accession>
<keyword evidence="1" id="KW-0732">Signal</keyword>
<dbReference type="Proteomes" id="UP001151699">
    <property type="component" value="Chromosome X"/>
</dbReference>